<keyword evidence="3" id="KW-1185">Reference proteome</keyword>
<evidence type="ECO:0008006" key="4">
    <source>
        <dbReference type="Google" id="ProtNLM"/>
    </source>
</evidence>
<dbReference type="CDD" id="cd11577">
    <property type="entry name" value="GH71"/>
    <property type="match status" value="1"/>
</dbReference>
<dbReference type="EMBL" id="JAPVEB010000004">
    <property type="protein sequence ID" value="KAJ5264932.1"/>
    <property type="molecule type" value="Genomic_DNA"/>
</dbReference>
<organism evidence="2 3">
    <name type="scientific">Penicillium chrysogenum</name>
    <name type="common">Penicillium notatum</name>
    <dbReference type="NCBI Taxonomy" id="5076"/>
    <lineage>
        <taxon>Eukaryota</taxon>
        <taxon>Fungi</taxon>
        <taxon>Dikarya</taxon>
        <taxon>Ascomycota</taxon>
        <taxon>Pezizomycotina</taxon>
        <taxon>Eurotiomycetes</taxon>
        <taxon>Eurotiomycetidae</taxon>
        <taxon>Eurotiales</taxon>
        <taxon>Aspergillaceae</taxon>
        <taxon>Penicillium</taxon>
        <taxon>Penicillium chrysogenum species complex</taxon>
    </lineage>
</organism>
<gene>
    <name evidence="2" type="ORF">N7505_007725</name>
</gene>
<dbReference type="Proteomes" id="UP001220256">
    <property type="component" value="Unassembled WGS sequence"/>
</dbReference>
<name>A0ABQ8WE92_PENCH</name>
<evidence type="ECO:0000313" key="2">
    <source>
        <dbReference type="EMBL" id="KAJ5264932.1"/>
    </source>
</evidence>
<dbReference type="InterPro" id="IPR005197">
    <property type="entry name" value="Glyco_hydro_71"/>
</dbReference>
<evidence type="ECO:0000313" key="3">
    <source>
        <dbReference type="Proteomes" id="UP001220256"/>
    </source>
</evidence>
<accession>A0ABQ8WE92</accession>
<comment type="caution">
    <text evidence="2">The sequence shown here is derived from an EMBL/GenBank/DDBJ whole genome shotgun (WGS) entry which is preliminary data.</text>
</comment>
<sequence length="513" mass="56242">MVFYVVYLPYLLAVLCILSRAVSGVVRNVSIAQGQSTDRLVFSHFIIGITGDRRFASDYDDDMKRAKSVGIDAFALNIGVDAHTDVQLQLAYNSAANNDMKVFISFDFNWWDVEQAVQVGQKVTQYASRPAQLLVDDKVFVSSFGGDGLNVTALREAVGRPIFFAPNFHPSYGTDLSLVDGLLNWMAWPSNGKNKAPTPGNSISVADGDQIYINALSGKAYIAPVSPWFFTHFGPEVSYSKNWNFPSDLLWFDRWNEVLVLKPRFIEILTWNDFGECHYTGPLKSPHTDNGASKWVNDICLRPHNGWLDISKPFIAAFKAGDASPNPHISYDELVYWYRPTPRGVDCDSTDTCMVLANNGSGDYFLGRPDGWQYMQDSVFVVSLLTSPATVRINSGGTVYSYDTLAGANSREVPMGVGTQSFEVLRNGRTILSGTSLKQIVNGCVCGLYNFNAYVGTLPDGLSDPLRPGGLAAFEQGLNVHNCHATPSLGIIPHPNITTQSTVSIAPVNSPAK</sequence>
<feature type="chain" id="PRO_5046497084" description="Mutanase" evidence="1">
    <location>
        <begin position="25"/>
        <end position="513"/>
    </location>
</feature>
<proteinExistence type="predicted"/>
<evidence type="ECO:0000256" key="1">
    <source>
        <dbReference type="SAM" id="SignalP"/>
    </source>
</evidence>
<protein>
    <recommendedName>
        <fullName evidence="4">Mutanase</fullName>
    </recommendedName>
</protein>
<feature type="signal peptide" evidence="1">
    <location>
        <begin position="1"/>
        <end position="24"/>
    </location>
</feature>
<dbReference type="Gene3D" id="3.20.20.80">
    <property type="entry name" value="Glycosidases"/>
    <property type="match status" value="1"/>
</dbReference>
<keyword evidence="1" id="KW-0732">Signal</keyword>
<reference evidence="2 3" key="1">
    <citation type="journal article" date="2023" name="IMA Fungus">
        <title>Comparative genomic study of the Penicillium genus elucidates a diverse pangenome and 15 lateral gene transfer events.</title>
        <authorList>
            <person name="Petersen C."/>
            <person name="Sorensen T."/>
            <person name="Nielsen M.R."/>
            <person name="Sondergaard T.E."/>
            <person name="Sorensen J.L."/>
            <person name="Fitzpatrick D.A."/>
            <person name="Frisvad J.C."/>
            <person name="Nielsen K.L."/>
        </authorList>
    </citation>
    <scope>NUCLEOTIDE SEQUENCE [LARGE SCALE GENOMIC DNA]</scope>
    <source>
        <strain evidence="2 3">IBT 3361</strain>
    </source>
</reference>
<dbReference type="Pfam" id="PF03659">
    <property type="entry name" value="Glyco_hydro_71"/>
    <property type="match status" value="1"/>
</dbReference>